<keyword evidence="4 6" id="KW-1133">Transmembrane helix</keyword>
<dbReference type="NCBIfam" id="TIGR04409">
    <property type="entry name" value="LptC_YrbK"/>
    <property type="match status" value="1"/>
</dbReference>
<evidence type="ECO:0000256" key="2">
    <source>
        <dbReference type="ARBA" id="ARBA00022519"/>
    </source>
</evidence>
<dbReference type="Proteomes" id="UP000462435">
    <property type="component" value="Unassembled WGS sequence"/>
</dbReference>
<comment type="caution">
    <text evidence="7">The sequence shown here is derived from an EMBL/GenBank/DDBJ whole genome shotgun (WGS) entry which is preliminary data.</text>
</comment>
<evidence type="ECO:0000313" key="8">
    <source>
        <dbReference type="Proteomes" id="UP000462435"/>
    </source>
</evidence>
<evidence type="ECO:0000313" key="7">
    <source>
        <dbReference type="EMBL" id="KAF1047116.1"/>
    </source>
</evidence>
<dbReference type="PANTHER" id="PTHR37481">
    <property type="entry name" value="LIPOPOLYSACCHARIDE EXPORT SYSTEM PROTEIN LPTC"/>
    <property type="match status" value="1"/>
</dbReference>
<proteinExistence type="predicted"/>
<dbReference type="GO" id="GO:0005886">
    <property type="term" value="C:plasma membrane"/>
    <property type="evidence" value="ECO:0007669"/>
    <property type="project" value="InterPro"/>
</dbReference>
<gene>
    <name evidence="7" type="primary">lptC</name>
    <name evidence="7" type="ORF">GAK35_00767</name>
</gene>
<reference evidence="8" key="1">
    <citation type="journal article" date="2020" name="MBio">
        <title>Horizontal gene transfer to a defensive symbiont with a reduced genome amongst a multipartite beetle microbiome.</title>
        <authorList>
            <person name="Waterworth S.C."/>
            <person name="Florez L.V."/>
            <person name="Rees E.R."/>
            <person name="Hertweck C."/>
            <person name="Kaltenpoth M."/>
            <person name="Kwan J.C."/>
        </authorList>
    </citation>
    <scope>NUCLEOTIDE SEQUENCE [LARGE SCALE GENOMIC DNA]</scope>
</reference>
<dbReference type="Pfam" id="PF06835">
    <property type="entry name" value="LptC"/>
    <property type="match status" value="1"/>
</dbReference>
<dbReference type="AlphaFoldDB" id="A0A7V8JVD6"/>
<dbReference type="GO" id="GO:0030288">
    <property type="term" value="C:outer membrane-bounded periplasmic space"/>
    <property type="evidence" value="ECO:0007669"/>
    <property type="project" value="TreeGrafter"/>
</dbReference>
<evidence type="ECO:0000256" key="4">
    <source>
        <dbReference type="ARBA" id="ARBA00022989"/>
    </source>
</evidence>
<organism evidence="7 8">
    <name type="scientific">Herbaspirillum frisingense</name>
    <dbReference type="NCBI Taxonomy" id="92645"/>
    <lineage>
        <taxon>Bacteria</taxon>
        <taxon>Pseudomonadati</taxon>
        <taxon>Pseudomonadota</taxon>
        <taxon>Betaproteobacteria</taxon>
        <taxon>Burkholderiales</taxon>
        <taxon>Oxalobacteraceae</taxon>
        <taxon>Herbaspirillum</taxon>
    </lineage>
</organism>
<dbReference type="GO" id="GO:0015221">
    <property type="term" value="F:lipopolysaccharide transmembrane transporter activity"/>
    <property type="evidence" value="ECO:0007669"/>
    <property type="project" value="InterPro"/>
</dbReference>
<keyword evidence="5 6" id="KW-0472">Membrane</keyword>
<feature type="transmembrane region" description="Helical" evidence="6">
    <location>
        <begin position="12"/>
        <end position="33"/>
    </location>
</feature>
<evidence type="ECO:0000256" key="5">
    <source>
        <dbReference type="ARBA" id="ARBA00023136"/>
    </source>
</evidence>
<keyword evidence="3 6" id="KW-0812">Transmembrane</keyword>
<dbReference type="Gene3D" id="2.60.450.10">
    <property type="entry name" value="Lipopolysaccharide (LPS) transport protein A like domain"/>
    <property type="match status" value="1"/>
</dbReference>
<protein>
    <submittedName>
        <fullName evidence="7">Lipopolysaccharide export system protein LptC</fullName>
    </submittedName>
</protein>
<dbReference type="GO" id="GO:0017089">
    <property type="term" value="F:glycolipid transfer activity"/>
    <property type="evidence" value="ECO:0007669"/>
    <property type="project" value="TreeGrafter"/>
</dbReference>
<keyword evidence="1" id="KW-1003">Cell membrane</keyword>
<dbReference type="InterPro" id="IPR010664">
    <property type="entry name" value="LipoPS_assembly_LptC-rel"/>
</dbReference>
<evidence type="ECO:0000256" key="1">
    <source>
        <dbReference type="ARBA" id="ARBA00022475"/>
    </source>
</evidence>
<dbReference type="EMBL" id="WNDX01000014">
    <property type="protein sequence ID" value="KAF1047116.1"/>
    <property type="molecule type" value="Genomic_DNA"/>
</dbReference>
<sequence length="202" mass="22385">MSNRSGERAAERIRLGVIVVVLIALALGTFWVLQALRASGDQQVSDRPRTKPDYYLENFSYVKLGPTGLPRYDVSGTKMVHFPADDSFEITKPVVHSLDKAKPPMELYSDTARVTDDQTKIHMYGNANAIRGAANGRDPMHLVSEYLLLLPDDEIVKTDKPVAMTMGTTRLNGVGMLANNATQVVQLFGNVRGHYEPTPKKR</sequence>
<name>A0A7V8JVD6_9BURK</name>
<evidence type="ECO:0000256" key="3">
    <source>
        <dbReference type="ARBA" id="ARBA00022692"/>
    </source>
</evidence>
<accession>A0A7V8JVD6</accession>
<dbReference type="InterPro" id="IPR026265">
    <property type="entry name" value="LptC"/>
</dbReference>
<keyword evidence="2" id="KW-0997">Cell inner membrane</keyword>
<evidence type="ECO:0000256" key="6">
    <source>
        <dbReference type="SAM" id="Phobius"/>
    </source>
</evidence>
<dbReference type="InterPro" id="IPR052363">
    <property type="entry name" value="LPS_export_LptC"/>
</dbReference>
<dbReference type="PANTHER" id="PTHR37481:SF1">
    <property type="entry name" value="LIPOPOLYSACCHARIDE EXPORT SYSTEM PROTEIN LPTC"/>
    <property type="match status" value="1"/>
</dbReference>